<proteinExistence type="predicted"/>
<dbReference type="EMBL" id="JBHUOK010000029">
    <property type="protein sequence ID" value="MFD2789888.1"/>
    <property type="molecule type" value="Genomic_DNA"/>
</dbReference>
<protein>
    <submittedName>
        <fullName evidence="1">Uncharacterized protein</fullName>
    </submittedName>
</protein>
<dbReference type="RefSeq" id="WP_251807689.1">
    <property type="nucleotide sequence ID" value="NZ_CP166679.1"/>
</dbReference>
<evidence type="ECO:0000313" key="2">
    <source>
        <dbReference type="Proteomes" id="UP001597532"/>
    </source>
</evidence>
<keyword evidence="2" id="KW-1185">Reference proteome</keyword>
<evidence type="ECO:0000313" key="1">
    <source>
        <dbReference type="EMBL" id="MFD2789888.1"/>
    </source>
</evidence>
<reference evidence="2" key="1">
    <citation type="journal article" date="2019" name="Int. J. Syst. Evol. Microbiol.">
        <title>The Global Catalogue of Microorganisms (GCM) 10K type strain sequencing project: providing services to taxonomists for standard genome sequencing and annotation.</title>
        <authorList>
            <consortium name="The Broad Institute Genomics Platform"/>
            <consortium name="The Broad Institute Genome Sequencing Center for Infectious Disease"/>
            <person name="Wu L."/>
            <person name="Ma J."/>
        </authorList>
    </citation>
    <scope>NUCLEOTIDE SEQUENCE [LARGE SCALE GENOMIC DNA]</scope>
    <source>
        <strain evidence="2">KCTC 52924</strain>
    </source>
</reference>
<dbReference type="SUPFAM" id="SSF51621">
    <property type="entry name" value="Phosphoenolpyruvate/pyruvate domain"/>
    <property type="match status" value="1"/>
</dbReference>
<gene>
    <name evidence="1" type="ORF">ACFS1K_08950</name>
</gene>
<accession>A0ABW5VE60</accession>
<dbReference type="InterPro" id="IPR015813">
    <property type="entry name" value="Pyrv/PenolPyrv_kinase-like_dom"/>
</dbReference>
<sequence length="79" mass="9337">MMYQLLAEGIATIATAFYPKDVIVRTTDFKTNEVPKSFRYGLLELYPKANDIEWEKNGNDYKVAIWFNMDGKQYGYRKR</sequence>
<name>A0ABW5VE60_9FLAO</name>
<organism evidence="1 2">
    <name type="scientific">Arenibacter antarcticus</name>
    <dbReference type="NCBI Taxonomy" id="2040469"/>
    <lineage>
        <taxon>Bacteria</taxon>
        <taxon>Pseudomonadati</taxon>
        <taxon>Bacteroidota</taxon>
        <taxon>Flavobacteriia</taxon>
        <taxon>Flavobacteriales</taxon>
        <taxon>Flavobacteriaceae</taxon>
        <taxon>Arenibacter</taxon>
    </lineage>
</organism>
<dbReference type="Proteomes" id="UP001597532">
    <property type="component" value="Unassembled WGS sequence"/>
</dbReference>
<comment type="caution">
    <text evidence="1">The sequence shown here is derived from an EMBL/GenBank/DDBJ whole genome shotgun (WGS) entry which is preliminary data.</text>
</comment>